<gene>
    <name evidence="8" type="ORF">TEA_026094</name>
</gene>
<dbReference type="InterPro" id="IPR001128">
    <property type="entry name" value="Cyt_P450"/>
</dbReference>
<dbReference type="Gene3D" id="1.10.630.10">
    <property type="entry name" value="Cytochrome P450"/>
    <property type="match status" value="1"/>
</dbReference>
<dbReference type="PROSITE" id="PS00086">
    <property type="entry name" value="CYTOCHROME_P450"/>
    <property type="match status" value="1"/>
</dbReference>
<dbReference type="PANTHER" id="PTHR47947">
    <property type="entry name" value="CYTOCHROME P450 82C3-RELATED"/>
    <property type="match status" value="1"/>
</dbReference>
<dbReference type="AlphaFoldDB" id="A0A4V3WJI1"/>
<evidence type="ECO:0000256" key="4">
    <source>
        <dbReference type="ARBA" id="ARBA00023004"/>
    </source>
</evidence>
<comment type="similarity">
    <text evidence="7">Belongs to the cytochrome P450 family.</text>
</comment>
<evidence type="ECO:0000313" key="9">
    <source>
        <dbReference type="Proteomes" id="UP000306102"/>
    </source>
</evidence>
<dbReference type="STRING" id="542762.A0A4V3WJI1"/>
<organism evidence="8 9">
    <name type="scientific">Camellia sinensis var. sinensis</name>
    <name type="common">China tea</name>
    <dbReference type="NCBI Taxonomy" id="542762"/>
    <lineage>
        <taxon>Eukaryota</taxon>
        <taxon>Viridiplantae</taxon>
        <taxon>Streptophyta</taxon>
        <taxon>Embryophyta</taxon>
        <taxon>Tracheophyta</taxon>
        <taxon>Spermatophyta</taxon>
        <taxon>Magnoliopsida</taxon>
        <taxon>eudicotyledons</taxon>
        <taxon>Gunneridae</taxon>
        <taxon>Pentapetalae</taxon>
        <taxon>asterids</taxon>
        <taxon>Ericales</taxon>
        <taxon>Theaceae</taxon>
        <taxon>Camellia</taxon>
    </lineage>
</organism>
<evidence type="ECO:0000313" key="8">
    <source>
        <dbReference type="EMBL" id="THF96976.1"/>
    </source>
</evidence>
<accession>A0A4V3WJI1</accession>
<dbReference type="PRINTS" id="PR00463">
    <property type="entry name" value="EP450I"/>
</dbReference>
<keyword evidence="9" id="KW-1185">Reference proteome</keyword>
<dbReference type="SUPFAM" id="SSF48264">
    <property type="entry name" value="Cytochrome P450"/>
    <property type="match status" value="1"/>
</dbReference>
<evidence type="ECO:0000256" key="3">
    <source>
        <dbReference type="ARBA" id="ARBA00023002"/>
    </source>
</evidence>
<evidence type="ECO:0000256" key="1">
    <source>
        <dbReference type="ARBA" id="ARBA00022617"/>
    </source>
</evidence>
<dbReference type="FunFam" id="1.10.630.10:FF:000157">
    <property type="entry name" value="Uncharacterized protein"/>
    <property type="match status" value="1"/>
</dbReference>
<sequence>MVEMKQWFADLTLNVVVRMVAKEEARRCPKAFRDFFKYLGLFLVSDALPFLRWLDLGGHEKAMKETAKEMDCLVGGWLVEHRRKRDSSESNGEQDFMGVMLSTLEDTDLAGYNVDVINKATCLGLITGGADTIAVMLTWALSLLMNNSHVLKKAQEELDIHIGKERQMDESDIGELVYLHAIVKETLRLYPAGPLSGPREFTEDCIIGGYHVSKGTRLTLNLWKLQRDPTIWPEPSDFRPERFVTSHKDVDVKGQHLELIPFGAGRRVCPGTLFGIQMLHLVLARLLHGFELSTPSNALIDMTESTGLTNLKVTPFEVLVTPRLSPNLY</sequence>
<dbReference type="Pfam" id="PF00067">
    <property type="entry name" value="p450"/>
    <property type="match status" value="1"/>
</dbReference>
<name>A0A4V3WJI1_CAMSN</name>
<keyword evidence="1 6" id="KW-0349">Heme</keyword>
<dbReference type="PRINTS" id="PR00385">
    <property type="entry name" value="P450"/>
</dbReference>
<feature type="binding site" description="axial binding residue" evidence="6">
    <location>
        <position position="269"/>
    </location>
    <ligand>
        <name>heme</name>
        <dbReference type="ChEBI" id="CHEBI:30413"/>
    </ligand>
    <ligandPart>
        <name>Fe</name>
        <dbReference type="ChEBI" id="CHEBI:18248"/>
    </ligandPart>
</feature>
<dbReference type="PANTHER" id="PTHR47947:SF39">
    <property type="entry name" value="CYTOCHROME P450"/>
    <property type="match status" value="1"/>
</dbReference>
<evidence type="ECO:0000256" key="6">
    <source>
        <dbReference type="PIRSR" id="PIRSR602401-1"/>
    </source>
</evidence>
<dbReference type="InterPro" id="IPR050651">
    <property type="entry name" value="Plant_Cytochrome_P450_Monoox"/>
</dbReference>
<dbReference type="GO" id="GO:0020037">
    <property type="term" value="F:heme binding"/>
    <property type="evidence" value="ECO:0007669"/>
    <property type="project" value="InterPro"/>
</dbReference>
<reference evidence="8 9" key="1">
    <citation type="journal article" date="2018" name="Proc. Natl. Acad. Sci. U.S.A.">
        <title>Draft genome sequence of Camellia sinensis var. sinensis provides insights into the evolution of the tea genome and tea quality.</title>
        <authorList>
            <person name="Wei C."/>
            <person name="Yang H."/>
            <person name="Wang S."/>
            <person name="Zhao J."/>
            <person name="Liu C."/>
            <person name="Gao L."/>
            <person name="Xia E."/>
            <person name="Lu Y."/>
            <person name="Tai Y."/>
            <person name="She G."/>
            <person name="Sun J."/>
            <person name="Cao H."/>
            <person name="Tong W."/>
            <person name="Gao Q."/>
            <person name="Li Y."/>
            <person name="Deng W."/>
            <person name="Jiang X."/>
            <person name="Wang W."/>
            <person name="Chen Q."/>
            <person name="Zhang S."/>
            <person name="Li H."/>
            <person name="Wu J."/>
            <person name="Wang P."/>
            <person name="Li P."/>
            <person name="Shi C."/>
            <person name="Zheng F."/>
            <person name="Jian J."/>
            <person name="Huang B."/>
            <person name="Shan D."/>
            <person name="Shi M."/>
            <person name="Fang C."/>
            <person name="Yue Y."/>
            <person name="Li F."/>
            <person name="Li D."/>
            <person name="Wei S."/>
            <person name="Han B."/>
            <person name="Jiang C."/>
            <person name="Yin Y."/>
            <person name="Xia T."/>
            <person name="Zhang Z."/>
            <person name="Bennetzen J.L."/>
            <person name="Zhao S."/>
            <person name="Wan X."/>
        </authorList>
    </citation>
    <scope>NUCLEOTIDE SEQUENCE [LARGE SCALE GENOMIC DNA]</scope>
    <source>
        <strain evidence="9">cv. Shuchazao</strain>
        <tissue evidence="8">Leaf</tissue>
    </source>
</reference>
<keyword evidence="4 6" id="KW-0408">Iron</keyword>
<comment type="cofactor">
    <cofactor evidence="6">
        <name>heme</name>
        <dbReference type="ChEBI" id="CHEBI:30413"/>
    </cofactor>
</comment>
<keyword evidence="5 7" id="KW-0503">Monooxygenase</keyword>
<dbReference type="GO" id="GO:0004497">
    <property type="term" value="F:monooxygenase activity"/>
    <property type="evidence" value="ECO:0007669"/>
    <property type="project" value="UniProtKB-KW"/>
</dbReference>
<dbReference type="EMBL" id="SDRB02012688">
    <property type="protein sequence ID" value="THF96976.1"/>
    <property type="molecule type" value="Genomic_DNA"/>
</dbReference>
<proteinExistence type="inferred from homology"/>
<evidence type="ECO:0000256" key="5">
    <source>
        <dbReference type="ARBA" id="ARBA00023033"/>
    </source>
</evidence>
<protein>
    <submittedName>
        <fullName evidence="8">Uncharacterized protein</fullName>
    </submittedName>
</protein>
<dbReference type="InterPro" id="IPR036396">
    <property type="entry name" value="Cyt_P450_sf"/>
</dbReference>
<keyword evidence="2 6" id="KW-0479">Metal-binding</keyword>
<dbReference type="Proteomes" id="UP000306102">
    <property type="component" value="Unassembled WGS sequence"/>
</dbReference>
<dbReference type="GO" id="GO:0005506">
    <property type="term" value="F:iron ion binding"/>
    <property type="evidence" value="ECO:0007669"/>
    <property type="project" value="InterPro"/>
</dbReference>
<evidence type="ECO:0000256" key="2">
    <source>
        <dbReference type="ARBA" id="ARBA00022723"/>
    </source>
</evidence>
<dbReference type="InterPro" id="IPR002401">
    <property type="entry name" value="Cyt_P450_E_grp-I"/>
</dbReference>
<comment type="caution">
    <text evidence="8">The sequence shown here is derived from an EMBL/GenBank/DDBJ whole genome shotgun (WGS) entry which is preliminary data.</text>
</comment>
<evidence type="ECO:0000256" key="7">
    <source>
        <dbReference type="RuleBase" id="RU000461"/>
    </source>
</evidence>
<keyword evidence="3 7" id="KW-0560">Oxidoreductase</keyword>
<dbReference type="GO" id="GO:0016705">
    <property type="term" value="F:oxidoreductase activity, acting on paired donors, with incorporation or reduction of molecular oxygen"/>
    <property type="evidence" value="ECO:0007669"/>
    <property type="project" value="InterPro"/>
</dbReference>
<dbReference type="InterPro" id="IPR017972">
    <property type="entry name" value="Cyt_P450_CS"/>
</dbReference>